<keyword evidence="8 11" id="KW-0350">Heme biosynthesis</keyword>
<keyword evidence="9 11" id="KW-0627">Porphyrin biosynthesis</keyword>
<dbReference type="Gene3D" id="3.50.50.60">
    <property type="entry name" value="FAD/NAD(P)-binding domain"/>
    <property type="match status" value="1"/>
</dbReference>
<accession>E4ZW79</accession>
<name>E4ZW79_LEPMJ</name>
<comment type="subcellular location">
    <subcellularLocation>
        <location evidence="11">Mitochondrion inner membrane</location>
    </subcellularLocation>
</comment>
<evidence type="ECO:0000256" key="4">
    <source>
        <dbReference type="ARBA" id="ARBA00012867"/>
    </source>
</evidence>
<proteinExistence type="inferred from homology"/>
<dbReference type="SUPFAM" id="SSF51905">
    <property type="entry name" value="FAD/NAD(P)-binding domain"/>
    <property type="match status" value="1"/>
</dbReference>
<feature type="region of interest" description="Disordered" evidence="12">
    <location>
        <begin position="634"/>
        <end position="658"/>
    </location>
</feature>
<evidence type="ECO:0000256" key="9">
    <source>
        <dbReference type="ARBA" id="ARBA00023244"/>
    </source>
</evidence>
<protein>
    <recommendedName>
        <fullName evidence="4 11">Protoporphyrinogen oxidase</fullName>
        <ecNumber evidence="4 11">1.3.3.4</ecNumber>
    </recommendedName>
</protein>
<comment type="function">
    <text evidence="1 11">Catalyzes the 6-electron oxidation of protoporphyrinogen-IX to form protoporphyrin-IX.</text>
</comment>
<dbReference type="VEuPathDB" id="FungiDB:LEMA_P030070.1"/>
<dbReference type="InterPro" id="IPR036188">
    <property type="entry name" value="FAD/NAD-bd_sf"/>
</dbReference>
<evidence type="ECO:0000256" key="8">
    <source>
        <dbReference type="ARBA" id="ARBA00023133"/>
    </source>
</evidence>
<dbReference type="GO" id="GO:0006782">
    <property type="term" value="P:protoporphyrinogen IX biosynthetic process"/>
    <property type="evidence" value="ECO:0007669"/>
    <property type="project" value="UniProtKB-UniRule"/>
</dbReference>
<reference evidence="15" key="1">
    <citation type="journal article" date="2011" name="Nat. Commun.">
        <title>Effector diversification within compartments of the Leptosphaeria maculans genome affected by Repeat-Induced Point mutations.</title>
        <authorList>
            <person name="Rouxel T."/>
            <person name="Grandaubert J."/>
            <person name="Hane J.K."/>
            <person name="Hoede C."/>
            <person name="van de Wouw A.P."/>
            <person name="Couloux A."/>
            <person name="Dominguez V."/>
            <person name="Anthouard V."/>
            <person name="Bally P."/>
            <person name="Bourras S."/>
            <person name="Cozijnsen A.J."/>
            <person name="Ciuffetti L.M."/>
            <person name="Degrave A."/>
            <person name="Dilmaghani A."/>
            <person name="Duret L."/>
            <person name="Fudal I."/>
            <person name="Goodwin S.B."/>
            <person name="Gout L."/>
            <person name="Glaser N."/>
            <person name="Linglin J."/>
            <person name="Kema G.H.J."/>
            <person name="Lapalu N."/>
            <person name="Lawrence C.B."/>
            <person name="May K."/>
            <person name="Meyer M."/>
            <person name="Ollivier B."/>
            <person name="Poulain J."/>
            <person name="Schoch C.L."/>
            <person name="Simon A."/>
            <person name="Spatafora J.W."/>
            <person name="Stachowiak A."/>
            <person name="Turgeon B.G."/>
            <person name="Tyler B.M."/>
            <person name="Vincent D."/>
            <person name="Weissenbach J."/>
            <person name="Amselem J."/>
            <person name="Quesneville H."/>
            <person name="Oliver R.P."/>
            <person name="Wincker P."/>
            <person name="Balesdent M.-H."/>
            <person name="Howlett B.J."/>
        </authorList>
    </citation>
    <scope>NUCLEOTIDE SEQUENCE [LARGE SCALE GENOMIC DNA]</scope>
    <source>
        <strain evidence="15">JN3 / isolate v23.1.3 / race Av1-4-5-6-7-8</strain>
    </source>
</reference>
<dbReference type="Pfam" id="PF01593">
    <property type="entry name" value="Amino_oxidase"/>
    <property type="match status" value="1"/>
</dbReference>
<evidence type="ECO:0000256" key="1">
    <source>
        <dbReference type="ARBA" id="ARBA00002600"/>
    </source>
</evidence>
<evidence type="ECO:0000256" key="10">
    <source>
        <dbReference type="ARBA" id="ARBA00047554"/>
    </source>
</evidence>
<comment type="similarity">
    <text evidence="3 11">Belongs to the protoporphyrinogen/coproporphyrinogen oxidase family. Protoporphyrinogen oxidase subfamily.</text>
</comment>
<dbReference type="SUPFAM" id="SSF54373">
    <property type="entry name" value="FAD-linked reductases, C-terminal domain"/>
    <property type="match status" value="1"/>
</dbReference>
<dbReference type="EMBL" id="FP929127">
    <property type="protein sequence ID" value="CBX95855.1"/>
    <property type="molecule type" value="Genomic_DNA"/>
</dbReference>
<sequence>MMLIGRRELGLVETPTRPPLLDTTTRNCPRTSHCRTATAMLLKSSHAPSTLTRRLVAGGRPFAAARPHTRLSTLPLQPQQPRQSPLLQPRSTALYAPCIQQRNYSSVETSSSSPESIAVFGGGIAGLSSAYFISKEFPDAKITVFEAGKEIGGWIKTKRVDLGNGQDVVFEQGPRTLRNSTATASLIQELGLIDQVTYTTKDQPGARNRYIYYPDCLNRLPTGIPSFSEVFSLWRTGIMAGISGLLNDPMLEPRPSSMTDETIGHFIARRFDKRLADNLVSAGLHGIYAGDVHQLSARTLFGVPWALEARYGSAIAGFMKMQNSAPETMSIVHPTDYEVAQALKEEIDLDEQFAKNLNNAAMFTFKGGLQMLVESLKDAVTSKGNVEIRTEAPIQDFKPVKGGMGVQVTSGPPDSQTTQNFDLAISTLRDPGLTPYVTVQTVNLYFATPPASLLPVQGFGYLIPQSIPFEQNPERALGVIFDSYGVSGQDSAPGTKLTVMMGGHWWDGWPDFPTAEEGVENARALLQRHLGITEEPVTHIANLSRDCIPQYTLGYADRLADLAHTLSQEFKGKLRLVGNQVNGVGVNDCITGAWNVARGLRGTGWQGRSCGLDRAVDTREWKVVPKSSVVYRAGHKGGAGQENATGEVGAGGRGDGGA</sequence>
<dbReference type="InterPro" id="IPR050464">
    <property type="entry name" value="Zeta_carotene_desat/Oxidored"/>
</dbReference>
<keyword evidence="15" id="KW-1185">Reference proteome</keyword>
<dbReference type="UniPathway" id="UPA00251">
    <property type="reaction ID" value="UER00324"/>
</dbReference>
<dbReference type="eggNOG" id="KOG1276">
    <property type="taxonomic scope" value="Eukaryota"/>
</dbReference>
<dbReference type="AlphaFoldDB" id="E4ZW79"/>
<evidence type="ECO:0000256" key="6">
    <source>
        <dbReference type="ARBA" id="ARBA00022827"/>
    </source>
</evidence>
<evidence type="ECO:0000256" key="3">
    <source>
        <dbReference type="ARBA" id="ARBA00010551"/>
    </source>
</evidence>
<dbReference type="GeneID" id="13281140"/>
<dbReference type="PANTHER" id="PTHR42923:SF3">
    <property type="entry name" value="PROTOPORPHYRINOGEN OXIDASE"/>
    <property type="match status" value="1"/>
</dbReference>
<keyword evidence="7 11" id="KW-0560">Oxidoreductase</keyword>
<evidence type="ECO:0000259" key="13">
    <source>
        <dbReference type="Pfam" id="PF01593"/>
    </source>
</evidence>
<evidence type="ECO:0000256" key="11">
    <source>
        <dbReference type="RuleBase" id="RU367069"/>
    </source>
</evidence>
<dbReference type="InParanoid" id="E4ZW79"/>
<evidence type="ECO:0000256" key="5">
    <source>
        <dbReference type="ARBA" id="ARBA00022630"/>
    </source>
</evidence>
<dbReference type="GO" id="GO:0004729">
    <property type="term" value="F:oxygen-dependent protoporphyrinogen oxidase activity"/>
    <property type="evidence" value="ECO:0007669"/>
    <property type="project" value="UniProtKB-UniRule"/>
</dbReference>
<gene>
    <name evidence="14" type="ORF">LEMA_P030070.1</name>
</gene>
<comment type="pathway">
    <text evidence="2 11">Porphyrin-containing compound metabolism; protoporphyrin-IX biosynthesis; protoporphyrin-IX from protoporphyrinogen-IX: step 1/1.</text>
</comment>
<dbReference type="EC" id="1.3.3.4" evidence="4 11"/>
<dbReference type="NCBIfam" id="TIGR00562">
    <property type="entry name" value="proto_IX_ox"/>
    <property type="match status" value="1"/>
</dbReference>
<evidence type="ECO:0000313" key="14">
    <source>
        <dbReference type="EMBL" id="CBX95855.1"/>
    </source>
</evidence>
<dbReference type="PANTHER" id="PTHR42923">
    <property type="entry name" value="PROTOPORPHYRINOGEN OXIDASE"/>
    <property type="match status" value="1"/>
</dbReference>
<dbReference type="OrthoDB" id="438553at2759"/>
<organism evidence="15">
    <name type="scientific">Leptosphaeria maculans (strain JN3 / isolate v23.1.3 / race Av1-4-5-6-7-8)</name>
    <name type="common">Blackleg fungus</name>
    <name type="synonym">Phoma lingam</name>
    <dbReference type="NCBI Taxonomy" id="985895"/>
    <lineage>
        <taxon>Eukaryota</taxon>
        <taxon>Fungi</taxon>
        <taxon>Dikarya</taxon>
        <taxon>Ascomycota</taxon>
        <taxon>Pezizomycotina</taxon>
        <taxon>Dothideomycetes</taxon>
        <taxon>Pleosporomycetidae</taxon>
        <taxon>Pleosporales</taxon>
        <taxon>Pleosporineae</taxon>
        <taxon>Leptosphaeriaceae</taxon>
        <taxon>Plenodomus</taxon>
        <taxon>Plenodomus lingam/Leptosphaeria maculans species complex</taxon>
    </lineage>
</organism>
<dbReference type="InterPro" id="IPR004572">
    <property type="entry name" value="Protoporphyrinogen_oxidase"/>
</dbReference>
<dbReference type="GO" id="GO:0005743">
    <property type="term" value="C:mitochondrial inner membrane"/>
    <property type="evidence" value="ECO:0007669"/>
    <property type="project" value="UniProtKB-SubCell"/>
</dbReference>
<dbReference type="HOGENOM" id="CLU_009629_1_0_1"/>
<dbReference type="STRING" id="985895.E4ZW79"/>
<evidence type="ECO:0000256" key="2">
    <source>
        <dbReference type="ARBA" id="ARBA00005073"/>
    </source>
</evidence>
<keyword evidence="5 11" id="KW-0285">Flavoprotein</keyword>
<evidence type="ECO:0000313" key="15">
    <source>
        <dbReference type="Proteomes" id="UP000002668"/>
    </source>
</evidence>
<keyword evidence="6 11" id="KW-0274">FAD</keyword>
<comment type="catalytic activity">
    <reaction evidence="10 11">
        <text>protoporphyrinogen IX + 3 O2 = protoporphyrin IX + 3 H2O2</text>
        <dbReference type="Rhea" id="RHEA:25576"/>
        <dbReference type="ChEBI" id="CHEBI:15379"/>
        <dbReference type="ChEBI" id="CHEBI:16240"/>
        <dbReference type="ChEBI" id="CHEBI:57306"/>
        <dbReference type="ChEBI" id="CHEBI:57307"/>
        <dbReference type="EC" id="1.3.3.4"/>
    </reaction>
</comment>
<evidence type="ECO:0000256" key="12">
    <source>
        <dbReference type="SAM" id="MobiDB-lite"/>
    </source>
</evidence>
<evidence type="ECO:0000256" key="7">
    <source>
        <dbReference type="ARBA" id="ARBA00023002"/>
    </source>
</evidence>
<dbReference type="InterPro" id="IPR002937">
    <property type="entry name" value="Amino_oxidase"/>
</dbReference>
<dbReference type="Proteomes" id="UP000002668">
    <property type="component" value="Genome"/>
</dbReference>
<dbReference type="FunCoup" id="E4ZW79">
    <property type="interactions" value="475"/>
</dbReference>
<dbReference type="OMA" id="EHNQAVQ"/>
<feature type="domain" description="Amine oxidase" evidence="13">
    <location>
        <begin position="124"/>
        <end position="598"/>
    </location>
</feature>
<comment type="cofactor">
    <cofactor evidence="11">
        <name>FAD</name>
        <dbReference type="ChEBI" id="CHEBI:57692"/>
    </cofactor>
    <text evidence="11">Binds 1 FAD per subunit.</text>
</comment>
<feature type="compositionally biased region" description="Gly residues" evidence="12">
    <location>
        <begin position="648"/>
        <end position="658"/>
    </location>
</feature>